<evidence type="ECO:0000313" key="3">
    <source>
        <dbReference type="EMBL" id="KAK9532814.1"/>
    </source>
</evidence>
<keyword evidence="2" id="KW-0732">Signal</keyword>
<proteinExistence type="predicted"/>
<comment type="caution">
    <text evidence="3">The sequence shown here is derived from an EMBL/GenBank/DDBJ whole genome shotgun (WGS) entry which is preliminary data.</text>
</comment>
<evidence type="ECO:0000256" key="2">
    <source>
        <dbReference type="SAM" id="SignalP"/>
    </source>
</evidence>
<organism evidence="3 4">
    <name type="scientific">Zoarces viviparus</name>
    <name type="common">Viviparous eelpout</name>
    <name type="synonym">Blennius viviparus</name>
    <dbReference type="NCBI Taxonomy" id="48416"/>
    <lineage>
        <taxon>Eukaryota</taxon>
        <taxon>Metazoa</taxon>
        <taxon>Chordata</taxon>
        <taxon>Craniata</taxon>
        <taxon>Vertebrata</taxon>
        <taxon>Euteleostomi</taxon>
        <taxon>Actinopterygii</taxon>
        <taxon>Neopterygii</taxon>
        <taxon>Teleostei</taxon>
        <taxon>Neoteleostei</taxon>
        <taxon>Acanthomorphata</taxon>
        <taxon>Eupercaria</taxon>
        <taxon>Perciformes</taxon>
        <taxon>Cottioidei</taxon>
        <taxon>Zoarcales</taxon>
        <taxon>Zoarcidae</taxon>
        <taxon>Zoarcinae</taxon>
        <taxon>Zoarces</taxon>
    </lineage>
</organism>
<feature type="coiled-coil region" evidence="1">
    <location>
        <begin position="58"/>
        <end position="85"/>
    </location>
</feature>
<dbReference type="EMBL" id="JBCEZU010000078">
    <property type="protein sequence ID" value="KAK9532814.1"/>
    <property type="molecule type" value="Genomic_DNA"/>
</dbReference>
<dbReference type="Proteomes" id="UP001488805">
    <property type="component" value="Unassembled WGS sequence"/>
</dbReference>
<evidence type="ECO:0000256" key="1">
    <source>
        <dbReference type="SAM" id="Coils"/>
    </source>
</evidence>
<accession>A0AAW1FDB2</accession>
<sequence>MKSWSMRVSRALRLSFLLVGLCQAHRAPPRGVPSTSQEAGEVPVAHLRMLSLGLAQLLQGLVENAEQLERQGEQVAAELDGAVESLKSLRKQSLQAGRTHRQVRKDLQTLSARGDRLWRAARDLQKGLVDLEREQGAMQPRTDRILQKVKSLTEPRSGDQTQLHIGSLKFIIDKQARRLASLSSEVSARDRMIDRRMRHINHLEKRVSKSLKADSGSDRVR</sequence>
<evidence type="ECO:0000313" key="4">
    <source>
        <dbReference type="Proteomes" id="UP001488805"/>
    </source>
</evidence>
<keyword evidence="4" id="KW-1185">Reference proteome</keyword>
<keyword evidence="1" id="KW-0175">Coiled coil</keyword>
<gene>
    <name evidence="3" type="ORF">VZT92_010181</name>
</gene>
<reference evidence="3 4" key="1">
    <citation type="journal article" date="2024" name="Genome Biol. Evol.">
        <title>Chromosome-level genome assembly of the viviparous eelpout Zoarces viviparus.</title>
        <authorList>
            <person name="Fuhrmann N."/>
            <person name="Brasseur M.V."/>
            <person name="Bakowski C.E."/>
            <person name="Podsiadlowski L."/>
            <person name="Prost S."/>
            <person name="Krehenwinkel H."/>
            <person name="Mayer C."/>
        </authorList>
    </citation>
    <scope>NUCLEOTIDE SEQUENCE [LARGE SCALE GENOMIC DNA]</scope>
    <source>
        <strain evidence="3">NO-MEL_2022_Ind0_liver</strain>
    </source>
</reference>
<dbReference type="AlphaFoldDB" id="A0AAW1FDB2"/>
<protein>
    <submittedName>
        <fullName evidence="3">Uncharacterized protein</fullName>
    </submittedName>
</protein>
<feature type="signal peptide" evidence="2">
    <location>
        <begin position="1"/>
        <end position="24"/>
    </location>
</feature>
<name>A0AAW1FDB2_ZOAVI</name>
<feature type="chain" id="PRO_5043418706" evidence="2">
    <location>
        <begin position="25"/>
        <end position="221"/>
    </location>
</feature>